<reference evidence="2 3" key="1">
    <citation type="journal article" date="2011" name="J. Bacteriol.">
        <title>Draft Genome Sequence of Gordonia neofelifaecis NRRL B-59395, a Cholesterol-Degrading Actinomycete.</title>
        <authorList>
            <person name="Ge F."/>
            <person name="Li W."/>
            <person name="Chen G."/>
            <person name="Liu Y."/>
            <person name="Zhang G."/>
            <person name="Yong B."/>
            <person name="Wang Q."/>
            <person name="Wang N."/>
            <person name="Huang Z."/>
            <person name="Li W."/>
            <person name="Wang J."/>
            <person name="Wu C."/>
            <person name="Xie Q."/>
            <person name="Liu G."/>
        </authorList>
    </citation>
    <scope>NUCLEOTIDE SEQUENCE [LARGE SCALE GENOMIC DNA]</scope>
    <source>
        <strain evidence="2 3">NRRL B-59395</strain>
    </source>
</reference>
<organism evidence="2 3">
    <name type="scientific">Gordonia neofelifaecis NRRL B-59395</name>
    <dbReference type="NCBI Taxonomy" id="644548"/>
    <lineage>
        <taxon>Bacteria</taxon>
        <taxon>Bacillati</taxon>
        <taxon>Actinomycetota</taxon>
        <taxon>Actinomycetes</taxon>
        <taxon>Mycobacteriales</taxon>
        <taxon>Gordoniaceae</taxon>
        <taxon>Gordonia</taxon>
    </lineage>
</organism>
<protein>
    <submittedName>
        <fullName evidence="2">Uncharacterized protein</fullName>
    </submittedName>
</protein>
<comment type="caution">
    <text evidence="2">The sequence shown here is derived from an EMBL/GenBank/DDBJ whole genome shotgun (WGS) entry which is preliminary data.</text>
</comment>
<dbReference type="AlphaFoldDB" id="F1YE12"/>
<proteinExistence type="predicted"/>
<evidence type="ECO:0000313" key="3">
    <source>
        <dbReference type="Proteomes" id="UP000035065"/>
    </source>
</evidence>
<dbReference type="Proteomes" id="UP000035065">
    <property type="component" value="Unassembled WGS sequence"/>
</dbReference>
<dbReference type="EMBL" id="AEUD01000001">
    <property type="protein sequence ID" value="EGD57102.1"/>
    <property type="molecule type" value="Genomic_DNA"/>
</dbReference>
<evidence type="ECO:0000313" key="2">
    <source>
        <dbReference type="EMBL" id="EGD57102.1"/>
    </source>
</evidence>
<sequence>MESGRKMCDDCGDRFRRRKAELAPRKKGSQWISLVPSGHPGSGQRS</sequence>
<evidence type="ECO:0000256" key="1">
    <source>
        <dbReference type="SAM" id="MobiDB-lite"/>
    </source>
</evidence>
<accession>F1YE12</accession>
<gene>
    <name evidence="2" type="ORF">SCNU_01970</name>
</gene>
<keyword evidence="3" id="KW-1185">Reference proteome</keyword>
<dbReference type="RefSeq" id="WP_009677667.1">
    <property type="nucleotide sequence ID" value="NZ_AEUD01000001.1"/>
</dbReference>
<feature type="region of interest" description="Disordered" evidence="1">
    <location>
        <begin position="20"/>
        <end position="46"/>
    </location>
</feature>
<name>F1YE12_9ACTN</name>